<feature type="domain" description="DJ-1/PfpI" evidence="1">
    <location>
        <begin position="1"/>
        <end position="162"/>
    </location>
</feature>
<proteinExistence type="predicted"/>
<dbReference type="EMBL" id="JAUSUB010000014">
    <property type="protein sequence ID" value="MDQ0271382.1"/>
    <property type="molecule type" value="Genomic_DNA"/>
</dbReference>
<name>A0ABU0AJF3_9BACI</name>
<dbReference type="InterPro" id="IPR002818">
    <property type="entry name" value="DJ-1/PfpI"/>
</dbReference>
<sequence length="187" mass="20359">MKVLFLAYPQYADFEIGHVLFLLRKVGKAEIVTVTVNGLPVESIGGLKVHAETKLTEIKVNEFDLILISGGDGIGEMIDEESVSQVLQAAVKQSIPIASICASAVLLGKAGLLKGKSFTCLAHTYERNHHLFEGATYTGENILVENNIITAKGTAFAEFATATCQLLDLFPTKDQYHSWLNFCRGNN</sequence>
<reference evidence="2 3" key="1">
    <citation type="submission" date="2023-07" db="EMBL/GenBank/DDBJ databases">
        <title>Genomic Encyclopedia of Type Strains, Phase IV (KMG-IV): sequencing the most valuable type-strain genomes for metagenomic binning, comparative biology and taxonomic classification.</title>
        <authorList>
            <person name="Goeker M."/>
        </authorList>
    </citation>
    <scope>NUCLEOTIDE SEQUENCE [LARGE SCALE GENOMIC DNA]</scope>
    <source>
        <strain evidence="2 3">DSM 23494</strain>
    </source>
</reference>
<dbReference type="PANTHER" id="PTHR48094:SF12">
    <property type="entry name" value="PARKINSON DISEASE PROTEIN 7 HOMOLOG"/>
    <property type="match status" value="1"/>
</dbReference>
<accession>A0ABU0AJF3</accession>
<dbReference type="Proteomes" id="UP001238088">
    <property type="component" value="Unassembled WGS sequence"/>
</dbReference>
<dbReference type="SUPFAM" id="SSF52317">
    <property type="entry name" value="Class I glutamine amidotransferase-like"/>
    <property type="match status" value="1"/>
</dbReference>
<evidence type="ECO:0000259" key="1">
    <source>
        <dbReference type="Pfam" id="PF01965"/>
    </source>
</evidence>
<evidence type="ECO:0000313" key="2">
    <source>
        <dbReference type="EMBL" id="MDQ0271382.1"/>
    </source>
</evidence>
<dbReference type="Gene3D" id="3.40.50.880">
    <property type="match status" value="1"/>
</dbReference>
<organism evidence="2 3">
    <name type="scientific">Cytobacillus purgationiresistens</name>
    <dbReference type="NCBI Taxonomy" id="863449"/>
    <lineage>
        <taxon>Bacteria</taxon>
        <taxon>Bacillati</taxon>
        <taxon>Bacillota</taxon>
        <taxon>Bacilli</taxon>
        <taxon>Bacillales</taxon>
        <taxon>Bacillaceae</taxon>
        <taxon>Cytobacillus</taxon>
    </lineage>
</organism>
<dbReference type="InterPro" id="IPR029062">
    <property type="entry name" value="Class_I_gatase-like"/>
</dbReference>
<dbReference type="InterPro" id="IPR050325">
    <property type="entry name" value="Prot/Nucl_acid_deglycase"/>
</dbReference>
<comment type="caution">
    <text evidence="2">The sequence shown here is derived from an EMBL/GenBank/DDBJ whole genome shotgun (WGS) entry which is preliminary data.</text>
</comment>
<gene>
    <name evidence="2" type="ORF">J2S17_003270</name>
</gene>
<dbReference type="PANTHER" id="PTHR48094">
    <property type="entry name" value="PROTEIN/NUCLEIC ACID DEGLYCASE DJ-1-RELATED"/>
    <property type="match status" value="1"/>
</dbReference>
<evidence type="ECO:0000313" key="3">
    <source>
        <dbReference type="Proteomes" id="UP001238088"/>
    </source>
</evidence>
<protein>
    <submittedName>
        <fullName evidence="2">4-methyl-5(B-hydroxyethyl)-thiazole monophosphate biosynthesis</fullName>
    </submittedName>
</protein>
<keyword evidence="3" id="KW-1185">Reference proteome</keyword>
<dbReference type="Pfam" id="PF01965">
    <property type="entry name" value="DJ-1_PfpI"/>
    <property type="match status" value="1"/>
</dbReference>